<evidence type="ECO:0000313" key="3">
    <source>
        <dbReference type="EMBL" id="OTW44677.1"/>
    </source>
</evidence>
<dbReference type="RefSeq" id="WP_000564183.1">
    <property type="nucleotide sequence ID" value="NZ_NFCF01000110.1"/>
</dbReference>
<dbReference type="Proteomes" id="UP000195152">
    <property type="component" value="Unassembled WGS sequence"/>
</dbReference>
<dbReference type="EMBL" id="NFCF01000110">
    <property type="protein sequence ID" value="OTW44677.1"/>
    <property type="molecule type" value="Genomic_DNA"/>
</dbReference>
<dbReference type="Pfam" id="PF15978">
    <property type="entry name" value="TnsD"/>
    <property type="match status" value="1"/>
</dbReference>
<dbReference type="InterPro" id="IPR032750">
    <property type="entry name" value="TnsD_C"/>
</dbReference>
<dbReference type="InterPro" id="IPR009492">
    <property type="entry name" value="TniQ"/>
</dbReference>
<proteinExistence type="predicted"/>
<protein>
    <submittedName>
        <fullName evidence="3">Uncharacterized protein</fullName>
    </submittedName>
</protein>
<organism evidence="3 4">
    <name type="scientific">Bacillus thuringiensis serovar mexicanensis</name>
    <dbReference type="NCBI Taxonomy" id="180868"/>
    <lineage>
        <taxon>Bacteria</taxon>
        <taxon>Bacillati</taxon>
        <taxon>Bacillota</taxon>
        <taxon>Bacilli</taxon>
        <taxon>Bacillales</taxon>
        <taxon>Bacillaceae</taxon>
        <taxon>Bacillus</taxon>
        <taxon>Bacillus cereus group</taxon>
    </lineage>
</organism>
<evidence type="ECO:0000259" key="1">
    <source>
        <dbReference type="Pfam" id="PF06527"/>
    </source>
</evidence>
<accession>A0A242VZT5</accession>
<evidence type="ECO:0000313" key="4">
    <source>
        <dbReference type="Proteomes" id="UP000195152"/>
    </source>
</evidence>
<name>A0A242VZT5_BACTU</name>
<dbReference type="Pfam" id="PF06527">
    <property type="entry name" value="TniQ"/>
    <property type="match status" value="1"/>
</dbReference>
<dbReference type="AlphaFoldDB" id="A0A242VZT5"/>
<sequence>MICYFPTPYQDELLYSIVSRYRSHVVSAGNGATMKELFNKQASNLGIESLSNLARLVDNLKPLNEKITIEYFLMYHTIIPFIIPFQEENWLKKIIVRSSKPRNNAPFGKLGHFLGKGNFIKEHLYYCKECLREQFDELGEGYWNRIFQCSGVLVCIKHQKVLTRYPVNIIKESNQPFLLLEKQDIYNEQLVFKEGIFPFLLNLAEDIQYLFDSKFESLSSKQLFNKYETLMAKKNIGFPKAERQKKLGKLMLDYYPKEFLKLLNSDFEIEDTSNWLRYFLGEKSMYHSYPIRHLLVIRCLCGSPKRFFEENFIFEPFGEGPWICMNPLADHYLKRCIEDVEITLHGLNRRLQGDFKCSCGFIYRLREWEQNPLSVTYFSNRIIERGEVWEEKFEGLIRDGATVKELCTYTGFSKPTIQKIKREKRKRQKNYSEDKNLIEEQQKEKTEEYKIKWKALRESFPDYNRRELNNMNRAIYAWLRKYDPKWIEDNSPPSKRGQKLKIKEVDEYHRRDQELLVKAKKIIEDWEEYEKSKGKLIRKSLGKLDKILAPLNKIQNKEKYPLTEKHISEIVETIEDFQKRRIRHILHTSFQNQKVTSAKMRKLASIHKKGKANFLEVNEYLEEVVKAHNQNVIL</sequence>
<feature type="domain" description="TniQ" evidence="1">
    <location>
        <begin position="4"/>
        <end position="161"/>
    </location>
</feature>
<reference evidence="3 4" key="1">
    <citation type="submission" date="2016-10" db="EMBL/GenBank/DDBJ databases">
        <title>Comparative genomics of Bacillus thuringiensis reveals a path to pathogens against multiple invertebrate hosts.</title>
        <authorList>
            <person name="Zheng J."/>
            <person name="Gao Q."/>
            <person name="Liu H."/>
            <person name="Peng D."/>
            <person name="Ruan L."/>
            <person name="Sun M."/>
        </authorList>
    </citation>
    <scope>NUCLEOTIDE SEQUENCE [LARGE SCALE GENOMIC DNA]</scope>
    <source>
        <strain evidence="3">BGSC 4AC1</strain>
    </source>
</reference>
<feature type="domain" description="Transposon Tn7 transposition protein TnsD C-terminal" evidence="2">
    <location>
        <begin position="203"/>
        <end position="564"/>
    </location>
</feature>
<evidence type="ECO:0000259" key="2">
    <source>
        <dbReference type="Pfam" id="PF15978"/>
    </source>
</evidence>
<gene>
    <name evidence="3" type="ORF">BK699_30200</name>
</gene>
<comment type="caution">
    <text evidence="3">The sequence shown here is derived from an EMBL/GenBank/DDBJ whole genome shotgun (WGS) entry which is preliminary data.</text>
</comment>